<name>A0ABS9MGY2_9FIRM</name>
<accession>A0ABS9MGY2</accession>
<keyword evidence="2" id="KW-1185">Reference proteome</keyword>
<gene>
    <name evidence="1" type="ORF">L0P57_03815</name>
</gene>
<evidence type="ECO:0000313" key="2">
    <source>
        <dbReference type="Proteomes" id="UP001298681"/>
    </source>
</evidence>
<dbReference type="EMBL" id="JAKNHQ010000003">
    <property type="protein sequence ID" value="MCG4610065.1"/>
    <property type="molecule type" value="Genomic_DNA"/>
</dbReference>
<comment type="caution">
    <text evidence="1">The sequence shown here is derived from an EMBL/GenBank/DDBJ whole genome shotgun (WGS) entry which is preliminary data.</text>
</comment>
<protein>
    <submittedName>
        <fullName evidence="1">Uncharacterized protein</fullName>
    </submittedName>
</protein>
<organism evidence="1 2">
    <name type="scientific">Anaeromassilibacillus senegalensis</name>
    <dbReference type="NCBI Taxonomy" id="1673717"/>
    <lineage>
        <taxon>Bacteria</taxon>
        <taxon>Bacillati</taxon>
        <taxon>Bacillota</taxon>
        <taxon>Clostridia</taxon>
        <taxon>Eubacteriales</taxon>
        <taxon>Acutalibacteraceae</taxon>
        <taxon>Anaeromassilibacillus</taxon>
    </lineage>
</organism>
<evidence type="ECO:0000313" key="1">
    <source>
        <dbReference type="EMBL" id="MCG4610065.1"/>
    </source>
</evidence>
<dbReference type="RefSeq" id="WP_087233774.1">
    <property type="nucleotide sequence ID" value="NZ_JAKNHQ010000003.1"/>
</dbReference>
<sequence>MLSKKTFCEALRKIQAQRKRDAQFSEALNLVGDGHFVFEGGPQLLSALLNVLEEAVNDKYDYISWWIYDAAPDYEVWTEDEKTKWCLKEPEALYDFIRDECQG</sequence>
<proteinExistence type="predicted"/>
<dbReference type="Proteomes" id="UP001298681">
    <property type="component" value="Unassembled WGS sequence"/>
</dbReference>
<reference evidence="1 2" key="1">
    <citation type="submission" date="2022-01" db="EMBL/GenBank/DDBJ databases">
        <title>Collection of gut derived symbiotic bacterial strains cultured from healthy donors.</title>
        <authorList>
            <person name="Lin H."/>
            <person name="Kohout C."/>
            <person name="Waligurski E."/>
            <person name="Pamer E.G."/>
        </authorList>
    </citation>
    <scope>NUCLEOTIDE SEQUENCE [LARGE SCALE GENOMIC DNA]</scope>
    <source>
        <strain evidence="1 2">DFI.7.58</strain>
    </source>
</reference>